<accession>A0A4R2BVJ6</accession>
<name>A0A4R2BVJ6_9HYPH</name>
<dbReference type="Proteomes" id="UP000295043">
    <property type="component" value="Unassembled WGS sequence"/>
</dbReference>
<organism evidence="2 3">
    <name type="scientific">Sinorhizobium americanum</name>
    <dbReference type="NCBI Taxonomy" id="194963"/>
    <lineage>
        <taxon>Bacteria</taxon>
        <taxon>Pseudomonadati</taxon>
        <taxon>Pseudomonadota</taxon>
        <taxon>Alphaproteobacteria</taxon>
        <taxon>Hyphomicrobiales</taxon>
        <taxon>Rhizobiaceae</taxon>
        <taxon>Sinorhizobium/Ensifer group</taxon>
        <taxon>Sinorhizobium</taxon>
    </lineage>
</organism>
<reference evidence="2 3" key="1">
    <citation type="submission" date="2019-03" db="EMBL/GenBank/DDBJ databases">
        <title>Genomic Encyclopedia of Type Strains, Phase IV (KMG-V): Genome sequencing to study the core and pangenomes of soil and plant-associated prokaryotes.</title>
        <authorList>
            <person name="Whitman W."/>
        </authorList>
    </citation>
    <scope>NUCLEOTIDE SEQUENCE [LARGE SCALE GENOMIC DNA]</scope>
    <source>
        <strain evidence="2 3">23C40</strain>
    </source>
</reference>
<feature type="domain" description="HTH cro/C1-type" evidence="1">
    <location>
        <begin position="33"/>
        <end position="86"/>
    </location>
</feature>
<evidence type="ECO:0000313" key="2">
    <source>
        <dbReference type="EMBL" id="TCN30159.1"/>
    </source>
</evidence>
<sequence length="201" mass="22038">MESKSPPNPRNLTLNGLTRFFNYMIVYVSPDALRAARALARLNQREVAAKLHISRKAMTACESGEGATLAAIARLRQFYDGLGIEFLGCADFTTNKVTGAGARWKSSDSGLEQNVPHDFHGEPTCHAFAAARGLLGLDQTQVAARVYLTPRQIGNLEAGTSYTKESYKSLQTFYEDSGIEFLGSGGPDSLFWGVGVRWRKR</sequence>
<comment type="caution">
    <text evidence="2">The sequence shown here is derived from an EMBL/GenBank/DDBJ whole genome shotgun (WGS) entry which is preliminary data.</text>
</comment>
<gene>
    <name evidence="2" type="ORF">EV184_10830</name>
</gene>
<dbReference type="Gene3D" id="1.10.260.40">
    <property type="entry name" value="lambda repressor-like DNA-binding domains"/>
    <property type="match status" value="2"/>
</dbReference>
<dbReference type="PROSITE" id="PS50943">
    <property type="entry name" value="HTH_CROC1"/>
    <property type="match status" value="1"/>
</dbReference>
<protein>
    <recommendedName>
        <fullName evidence="1">HTH cro/C1-type domain-containing protein</fullName>
    </recommendedName>
</protein>
<dbReference type="InterPro" id="IPR001387">
    <property type="entry name" value="Cro/C1-type_HTH"/>
</dbReference>
<dbReference type="GO" id="GO:0003677">
    <property type="term" value="F:DNA binding"/>
    <property type="evidence" value="ECO:0007669"/>
    <property type="project" value="InterPro"/>
</dbReference>
<dbReference type="SMART" id="SM00530">
    <property type="entry name" value="HTH_XRE"/>
    <property type="match status" value="2"/>
</dbReference>
<dbReference type="SUPFAM" id="SSF47413">
    <property type="entry name" value="lambda repressor-like DNA-binding domains"/>
    <property type="match status" value="1"/>
</dbReference>
<proteinExistence type="predicted"/>
<dbReference type="EMBL" id="SLVU01000008">
    <property type="protein sequence ID" value="TCN30159.1"/>
    <property type="molecule type" value="Genomic_DNA"/>
</dbReference>
<evidence type="ECO:0000259" key="1">
    <source>
        <dbReference type="PROSITE" id="PS50943"/>
    </source>
</evidence>
<dbReference type="InterPro" id="IPR010982">
    <property type="entry name" value="Lambda_DNA-bd_dom_sf"/>
</dbReference>
<dbReference type="AlphaFoldDB" id="A0A4R2BVJ6"/>
<evidence type="ECO:0000313" key="3">
    <source>
        <dbReference type="Proteomes" id="UP000295043"/>
    </source>
</evidence>